<dbReference type="InterPro" id="IPR000944">
    <property type="entry name" value="Tscrpt_reg_Rrf2"/>
</dbReference>
<dbReference type="SUPFAM" id="SSF46785">
    <property type="entry name" value="Winged helix' DNA-binding domain"/>
    <property type="match status" value="1"/>
</dbReference>
<dbReference type="GO" id="GO:0003700">
    <property type="term" value="F:DNA-binding transcription factor activity"/>
    <property type="evidence" value="ECO:0007669"/>
    <property type="project" value="TreeGrafter"/>
</dbReference>
<dbReference type="PANTHER" id="PTHR33221">
    <property type="entry name" value="WINGED HELIX-TURN-HELIX TRANSCRIPTIONAL REGULATOR, RRF2 FAMILY"/>
    <property type="match status" value="1"/>
</dbReference>
<evidence type="ECO:0000313" key="2">
    <source>
        <dbReference type="Proteomes" id="UP000092164"/>
    </source>
</evidence>
<name>A0A1B7YZD1_9FLAO</name>
<keyword evidence="2" id="KW-1185">Reference proteome</keyword>
<dbReference type="Proteomes" id="UP000092164">
    <property type="component" value="Unassembled WGS sequence"/>
</dbReference>
<dbReference type="OrthoDB" id="9808360at2"/>
<dbReference type="NCBIfam" id="TIGR00738">
    <property type="entry name" value="rrf2_super"/>
    <property type="match status" value="1"/>
</dbReference>
<dbReference type="RefSeq" id="WP_068487034.1">
    <property type="nucleotide sequence ID" value="NZ_CP018760.1"/>
</dbReference>
<dbReference type="KEGG" id="mart:BTR34_01290"/>
<accession>A0A1B7YZD1</accession>
<dbReference type="PROSITE" id="PS51197">
    <property type="entry name" value="HTH_RRF2_2"/>
    <property type="match status" value="1"/>
</dbReference>
<proteinExistence type="predicted"/>
<dbReference type="EMBL" id="LZFP01000050">
    <property type="protein sequence ID" value="OBR35764.1"/>
    <property type="molecule type" value="Genomic_DNA"/>
</dbReference>
<dbReference type="Pfam" id="PF02082">
    <property type="entry name" value="Rrf2"/>
    <property type="match status" value="1"/>
</dbReference>
<evidence type="ECO:0000313" key="1">
    <source>
        <dbReference type="EMBL" id="OBR35764.1"/>
    </source>
</evidence>
<dbReference type="AlphaFoldDB" id="A0A1B7YZD1"/>
<dbReference type="PANTHER" id="PTHR33221:SF14">
    <property type="entry name" value="HTH-TYPE TRANSCRIPTIONAL REGULATOR AQ_268-RELATED"/>
    <property type="match status" value="1"/>
</dbReference>
<dbReference type="InterPro" id="IPR036390">
    <property type="entry name" value="WH_DNA-bd_sf"/>
</dbReference>
<reference evidence="2" key="1">
    <citation type="submission" date="2016-06" db="EMBL/GenBank/DDBJ databases">
        <authorList>
            <person name="Zhan P."/>
        </authorList>
    </citation>
    <scope>NUCLEOTIDE SEQUENCE [LARGE SCALE GENOMIC DNA]</scope>
    <source>
        <strain evidence="2">T28</strain>
    </source>
</reference>
<dbReference type="InterPro" id="IPR036388">
    <property type="entry name" value="WH-like_DNA-bd_sf"/>
</dbReference>
<gene>
    <name evidence="1" type="ORF">A9200_11220</name>
</gene>
<dbReference type="Gene3D" id="1.10.10.10">
    <property type="entry name" value="Winged helix-like DNA-binding domain superfamily/Winged helix DNA-binding domain"/>
    <property type="match status" value="1"/>
</dbReference>
<comment type="caution">
    <text evidence="1">The sequence shown here is derived from an EMBL/GenBank/DDBJ whole genome shotgun (WGS) entry which is preliminary data.</text>
</comment>
<dbReference type="InterPro" id="IPR030489">
    <property type="entry name" value="TR_Rrf2-type_CS"/>
</dbReference>
<sequence length="144" mass="15890">MFSKACEYGIRASTYIALSSLDGTRVSLKEIAEKIDSPVAFTAKVLQQLTKNSIINSVKGASGGFEIEKENISKIKLDQIVYAIDGNNVYAGCGLGLKQCNAIEPCPVHYKFVQIRSDLKNMLENTSLYDMTIGLEEGLTYLRR</sequence>
<dbReference type="STRING" id="1836467.BTR34_01290"/>
<dbReference type="GO" id="GO:0005829">
    <property type="term" value="C:cytosol"/>
    <property type="evidence" value="ECO:0007669"/>
    <property type="project" value="TreeGrafter"/>
</dbReference>
<protein>
    <submittedName>
        <fullName evidence="1">Rrf2 family transcriptional regulator</fullName>
    </submittedName>
</protein>
<organism evidence="1 2">
    <name type="scientific">Maribacter hydrothermalis</name>
    <dbReference type="NCBI Taxonomy" id="1836467"/>
    <lineage>
        <taxon>Bacteria</taxon>
        <taxon>Pseudomonadati</taxon>
        <taxon>Bacteroidota</taxon>
        <taxon>Flavobacteriia</taxon>
        <taxon>Flavobacteriales</taxon>
        <taxon>Flavobacteriaceae</taxon>
        <taxon>Maribacter</taxon>
    </lineage>
</organism>
<dbReference type="PROSITE" id="PS01332">
    <property type="entry name" value="HTH_RRF2_1"/>
    <property type="match status" value="1"/>
</dbReference>